<keyword evidence="1" id="KW-0732">Signal</keyword>
<gene>
    <name evidence="2" type="ORF">HYX28_00715</name>
</gene>
<protein>
    <submittedName>
        <fullName evidence="2">Uncharacterized protein</fullName>
    </submittedName>
</protein>
<name>A0A932A654_9BACT</name>
<proteinExistence type="predicted"/>
<dbReference type="SUPFAM" id="SSF50969">
    <property type="entry name" value="YVTN repeat-like/Quinoprotein amine dehydrogenase"/>
    <property type="match status" value="1"/>
</dbReference>
<comment type="caution">
    <text evidence="2">The sequence shown here is derived from an EMBL/GenBank/DDBJ whole genome shotgun (WGS) entry which is preliminary data.</text>
</comment>
<sequence length="381" mass="42647">MRDVRKGRWVVTWLLLLALAPTGAAKQAAQVPAWSADLKPYSYADRPPRHYYTGPFFAGGEGYDSGVLFPSPNEVICYFATKSGRGFSRRDQLSASSPFRLQVLSFDAQTGALRYRKTLPSRAGQSWMGINAEGNFLVRTGDFVRLYSPDLTLLKEHRLAERSASEQWWVRLSTSGKTLLLVHHMPDETTDEVVSSATFEPIAALKGQHYPVISIADHGLLKADPWNNRIFLRDFSGKGKTMVAPAEAKCTYFPTLLNDHTLLVTCDPEVLLIKPDGSAMMRDRFENYEWLETAPAATRNGTFIGVSAVRYKENAWSTVRDGRSAERRSTRVVVYNAVERKHVAVVRVEPQPKNDYNFAIAPDGSALAVMVDGRLQLYPLR</sequence>
<reference evidence="2" key="1">
    <citation type="submission" date="2020-07" db="EMBL/GenBank/DDBJ databases">
        <title>Huge and variable diversity of episymbiotic CPR bacteria and DPANN archaea in groundwater ecosystems.</title>
        <authorList>
            <person name="He C.Y."/>
            <person name="Keren R."/>
            <person name="Whittaker M."/>
            <person name="Farag I.F."/>
            <person name="Doudna J."/>
            <person name="Cate J.H.D."/>
            <person name="Banfield J.F."/>
        </authorList>
    </citation>
    <scope>NUCLEOTIDE SEQUENCE</scope>
    <source>
        <strain evidence="2">NC_groundwater_580_Pr5_B-0.1um_64_19</strain>
    </source>
</reference>
<dbReference type="InterPro" id="IPR011044">
    <property type="entry name" value="Quino_amine_DH_bsu"/>
</dbReference>
<dbReference type="Proteomes" id="UP000779809">
    <property type="component" value="Unassembled WGS sequence"/>
</dbReference>
<evidence type="ECO:0000256" key="1">
    <source>
        <dbReference type="SAM" id="SignalP"/>
    </source>
</evidence>
<evidence type="ECO:0000313" key="3">
    <source>
        <dbReference type="Proteomes" id="UP000779809"/>
    </source>
</evidence>
<feature type="chain" id="PRO_5036951164" evidence="1">
    <location>
        <begin position="25"/>
        <end position="381"/>
    </location>
</feature>
<feature type="signal peptide" evidence="1">
    <location>
        <begin position="1"/>
        <end position="24"/>
    </location>
</feature>
<evidence type="ECO:0000313" key="2">
    <source>
        <dbReference type="EMBL" id="MBI2677282.1"/>
    </source>
</evidence>
<dbReference type="EMBL" id="JACPNR010000002">
    <property type="protein sequence ID" value="MBI2677282.1"/>
    <property type="molecule type" value="Genomic_DNA"/>
</dbReference>
<accession>A0A932A654</accession>
<dbReference type="AlphaFoldDB" id="A0A932A654"/>
<organism evidence="2 3">
    <name type="scientific">Candidatus Korobacter versatilis</name>
    <dbReference type="NCBI Taxonomy" id="658062"/>
    <lineage>
        <taxon>Bacteria</taxon>
        <taxon>Pseudomonadati</taxon>
        <taxon>Acidobacteriota</taxon>
        <taxon>Terriglobia</taxon>
        <taxon>Terriglobales</taxon>
        <taxon>Candidatus Korobacteraceae</taxon>
        <taxon>Candidatus Korobacter</taxon>
    </lineage>
</organism>